<protein>
    <submittedName>
        <fullName evidence="2">Uncharacterized protein</fullName>
    </submittedName>
</protein>
<dbReference type="Gene3D" id="3.40.1090.10">
    <property type="entry name" value="Cytosolic phospholipase A2 catalytic domain"/>
    <property type="match status" value="2"/>
</dbReference>
<dbReference type="SUPFAM" id="SSF52151">
    <property type="entry name" value="FabD/lysophospholipase-like"/>
    <property type="match status" value="1"/>
</dbReference>
<keyword evidence="1" id="KW-0812">Transmembrane</keyword>
<reference evidence="2 3" key="1">
    <citation type="submission" date="2020-02" db="EMBL/GenBank/DDBJ databases">
        <authorList>
            <person name="Dziuba M."/>
            <person name="Kuznetsov B."/>
            <person name="Mardanov A."/>
            <person name="Ravin N."/>
            <person name="Grouzdev D."/>
        </authorList>
    </citation>
    <scope>NUCLEOTIDE SEQUENCE [LARGE SCALE GENOMIC DNA]</scope>
    <source>
        <strain evidence="2 3">SpK</strain>
    </source>
</reference>
<feature type="transmembrane region" description="Helical" evidence="1">
    <location>
        <begin position="183"/>
        <end position="206"/>
    </location>
</feature>
<organism evidence="2 3">
    <name type="scientific">Magnetospirillum aberrantis SpK</name>
    <dbReference type="NCBI Taxonomy" id="908842"/>
    <lineage>
        <taxon>Bacteria</taxon>
        <taxon>Pseudomonadati</taxon>
        <taxon>Pseudomonadota</taxon>
        <taxon>Alphaproteobacteria</taxon>
        <taxon>Rhodospirillales</taxon>
        <taxon>Rhodospirillaceae</taxon>
        <taxon>Magnetospirillum</taxon>
    </lineage>
</organism>
<dbReference type="PANTHER" id="PTHR10728:SF40">
    <property type="entry name" value="PATATIN FAMILY PROTEIN"/>
    <property type="match status" value="1"/>
</dbReference>
<accession>A0A7C9QTZ5</accession>
<dbReference type="GO" id="GO:0005829">
    <property type="term" value="C:cytosol"/>
    <property type="evidence" value="ECO:0007669"/>
    <property type="project" value="TreeGrafter"/>
</dbReference>
<keyword evidence="1" id="KW-0472">Membrane</keyword>
<evidence type="ECO:0000313" key="2">
    <source>
        <dbReference type="EMBL" id="NFV80462.1"/>
    </source>
</evidence>
<feature type="transmembrane region" description="Helical" evidence="1">
    <location>
        <begin position="330"/>
        <end position="349"/>
    </location>
</feature>
<evidence type="ECO:0000256" key="1">
    <source>
        <dbReference type="SAM" id="Phobius"/>
    </source>
</evidence>
<dbReference type="RefSeq" id="WP_163678774.1">
    <property type="nucleotide sequence ID" value="NZ_JAAIYP010000037.1"/>
</dbReference>
<gene>
    <name evidence="2" type="ORF">G4223_10105</name>
</gene>
<dbReference type="AlphaFoldDB" id="A0A7C9QTZ5"/>
<feature type="transmembrane region" description="Helical" evidence="1">
    <location>
        <begin position="233"/>
        <end position="253"/>
    </location>
</feature>
<dbReference type="InterPro" id="IPR016035">
    <property type="entry name" value="Acyl_Trfase/lysoPLipase"/>
</dbReference>
<name>A0A7C9QTZ5_9PROT</name>
<dbReference type="EMBL" id="JAAIYP010000037">
    <property type="protein sequence ID" value="NFV80462.1"/>
    <property type="molecule type" value="Genomic_DNA"/>
</dbReference>
<sequence length="690" mass="73300">MADSIWRQRRREELIKAEMARIGCASADPNKLVGLAFSGGGIRSASFALGVAQALEKNELLERLHYLSTVSGGGYTGSAITWLRHTHSKQAEADVRAAAQRDNPPDGSRDSTAFAGLLERFADYLRSRGNYLDPTQRLNVLSLLGIVLRTMLVNATVYLGAVVVVLALARWAVGALFGDAQVLFDALLVLAVGVAVVLVLAAWYFALGTGRIGTGGGSAETARYRLRTWFQVWFGRLLGLAGGLALVGVLPWAEAAVAEWLEPGLVGAVGSVIGAIQGFAQFRNAQAGKAGEKLTSGLTLWLSVGAGLYGLLLLADWLAQMLLGAGDTGMVVWGALALLVGVLAVRANVNMVTPHRMYRDRLMEAFMPSPEDMTGKRSRLAEAANQAPLAAMCADKPPLHLVNTNLILVDSADTLYRGRGGDNFVLSPALCGGDAIGWATAADFAGSGPEGLTLATAMAVSGAAVNAHCGGAGQGPMRNALVSMLMTLFGLQLGYWVSRRGCTAATPNFVLAAKTSLVGRGFDERADFLQLSDGGHFENLALYELVRRRVRTMIVVDGGADPDFQFADLGNALERVFADFGASITFSGDGLDEVVPTKGDTYPATLGLARKGWVLGSVTYADGFRCDLYYVKATLRPDLPEAIYAYKAANSEFPHQSTADQFFDEAQLEAYRRLGFELAGDLSDQLAATL</sequence>
<dbReference type="Proteomes" id="UP000480684">
    <property type="component" value="Unassembled WGS sequence"/>
</dbReference>
<keyword evidence="3" id="KW-1185">Reference proteome</keyword>
<dbReference type="PANTHER" id="PTHR10728">
    <property type="entry name" value="CYTOSOLIC PHOSPHOLIPASE A2"/>
    <property type="match status" value="1"/>
</dbReference>
<feature type="transmembrane region" description="Helical" evidence="1">
    <location>
        <begin position="294"/>
        <end position="318"/>
    </location>
</feature>
<evidence type="ECO:0000313" key="3">
    <source>
        <dbReference type="Proteomes" id="UP000480684"/>
    </source>
</evidence>
<dbReference type="GO" id="GO:0004623">
    <property type="term" value="F:phospholipase A2 activity"/>
    <property type="evidence" value="ECO:0007669"/>
    <property type="project" value="TreeGrafter"/>
</dbReference>
<feature type="transmembrane region" description="Helical" evidence="1">
    <location>
        <begin position="265"/>
        <end position="282"/>
    </location>
</feature>
<keyword evidence="1" id="KW-1133">Transmembrane helix</keyword>
<comment type="caution">
    <text evidence="2">The sequence shown here is derived from an EMBL/GenBank/DDBJ whole genome shotgun (WGS) entry which is preliminary data.</text>
</comment>
<proteinExistence type="predicted"/>
<feature type="transmembrane region" description="Helical" evidence="1">
    <location>
        <begin position="146"/>
        <end position="171"/>
    </location>
</feature>
<dbReference type="GO" id="GO:0046475">
    <property type="term" value="P:glycerophospholipid catabolic process"/>
    <property type="evidence" value="ECO:0007669"/>
    <property type="project" value="TreeGrafter"/>
</dbReference>